<evidence type="ECO:0000256" key="1">
    <source>
        <dbReference type="SAM" id="SignalP"/>
    </source>
</evidence>
<dbReference type="PANTHER" id="PTHR38008">
    <property type="entry name" value="HEMOLYSIN-RELATED"/>
    <property type="match status" value="1"/>
</dbReference>
<accession>A0A0U5BJC8</accession>
<reference evidence="3 5" key="3">
    <citation type="journal article" date="2020" name="Int. J. Syst. Evol. Microbiol.">
        <title>Novel acetic acid bacteria from cider fermentations: Acetobacter conturbans sp. nov. and Acetobacter fallax sp. nov.</title>
        <authorList>
            <person name="Sombolestani A.S."/>
            <person name="Cleenwerck I."/>
            <person name="Cnockaert M."/>
            <person name="Borremans W."/>
            <person name="Wieme A.D."/>
            <person name="De Vuyst L."/>
            <person name="Vandamme P."/>
        </authorList>
    </citation>
    <scope>NUCLEOTIDE SEQUENCE [LARGE SCALE GENOMIC DNA]</scope>
    <source>
        <strain evidence="3 5">LMG 23848</strain>
    </source>
</reference>
<dbReference type="PANTHER" id="PTHR38008:SF2">
    <property type="entry name" value="HEMOLYSIN"/>
    <property type="match status" value="1"/>
</dbReference>
<reference evidence="2" key="2">
    <citation type="submission" date="2014-09" db="EMBL/GenBank/DDBJ databases">
        <authorList>
            <person name="Magalhaes I.L.F."/>
            <person name="Oliveira U."/>
            <person name="Santos F.R."/>
            <person name="Vidigal T.H.D.A."/>
            <person name="Brescovit A.D."/>
            <person name="Santos A.J."/>
        </authorList>
    </citation>
    <scope>NUCLEOTIDE SEQUENCE</scope>
    <source>
        <strain evidence="2">LMG 23848T</strain>
    </source>
</reference>
<evidence type="ECO:0000313" key="2">
    <source>
        <dbReference type="EMBL" id="CEF55822.1"/>
    </source>
</evidence>
<keyword evidence="5" id="KW-1185">Reference proteome</keyword>
<dbReference type="EMBL" id="LN609302">
    <property type="protein sequence ID" value="CEF55822.1"/>
    <property type="molecule type" value="Genomic_DNA"/>
</dbReference>
<dbReference type="EMBL" id="WOTE01000001">
    <property type="protein sequence ID" value="NHO38239.1"/>
    <property type="molecule type" value="Genomic_DNA"/>
</dbReference>
<keyword evidence="1" id="KW-0732">Signal</keyword>
<evidence type="ECO:0000313" key="3">
    <source>
        <dbReference type="EMBL" id="NHO38239.1"/>
    </source>
</evidence>
<dbReference type="Proteomes" id="UP000657200">
    <property type="component" value="Unassembled WGS sequence"/>
</dbReference>
<dbReference type="InterPro" id="IPR005590">
    <property type="entry name" value="DUF333"/>
</dbReference>
<dbReference type="Proteomes" id="UP000068250">
    <property type="component" value="Chromosome I"/>
</dbReference>
<organism evidence="2 4">
    <name type="scientific">Acetobacter ghanensis</name>
    <dbReference type="NCBI Taxonomy" id="431306"/>
    <lineage>
        <taxon>Bacteria</taxon>
        <taxon>Pseudomonadati</taxon>
        <taxon>Pseudomonadota</taxon>
        <taxon>Alphaproteobacteria</taxon>
        <taxon>Acetobacterales</taxon>
        <taxon>Acetobacteraceae</taxon>
        <taxon>Acetobacter</taxon>
    </lineage>
</organism>
<dbReference type="OrthoDB" id="148878at2"/>
<proteinExistence type="predicted"/>
<sequence>MTKKKAVTGLVLAMTAVTSLAACEHHPEERSGRGVRPLRMPNPASLYCVKKGGELKMETTDKGQVGYCHLPDGRVVEEWTLFRQENPRPSN</sequence>
<feature type="chain" id="PRO_5006855283" evidence="1">
    <location>
        <begin position="22"/>
        <end position="91"/>
    </location>
</feature>
<dbReference type="Pfam" id="PF03891">
    <property type="entry name" value="DUF333"/>
    <property type="match status" value="1"/>
</dbReference>
<dbReference type="PROSITE" id="PS51257">
    <property type="entry name" value="PROKAR_LIPOPROTEIN"/>
    <property type="match status" value="1"/>
</dbReference>
<evidence type="ECO:0000313" key="4">
    <source>
        <dbReference type="Proteomes" id="UP000068250"/>
    </source>
</evidence>
<evidence type="ECO:0000313" key="5">
    <source>
        <dbReference type="Proteomes" id="UP000657200"/>
    </source>
</evidence>
<dbReference type="STRING" id="431306.AGA_1633"/>
<name>A0A0U5BJC8_9PROT</name>
<reference evidence="4" key="1">
    <citation type="submission" date="2014-09" db="EMBL/GenBank/DDBJ databases">
        <authorList>
            <person name="Illeghems K.G."/>
        </authorList>
    </citation>
    <scope>NUCLEOTIDE SEQUENCE [LARGE SCALE GENOMIC DNA]</scope>
    <source>
        <strain evidence="4">LMG 23848T</strain>
    </source>
</reference>
<gene>
    <name evidence="2" type="ORF">AGA_1633</name>
    <name evidence="3" type="ORF">GOB80_00835</name>
</gene>
<dbReference type="AlphaFoldDB" id="A0A0U5BJC8"/>
<dbReference type="RefSeq" id="WP_059023712.1">
    <property type="nucleotide sequence ID" value="NZ_LN609302.1"/>
</dbReference>
<protein>
    <submittedName>
        <fullName evidence="3">DUF333 domain-containing protein</fullName>
    </submittedName>
</protein>
<feature type="signal peptide" evidence="1">
    <location>
        <begin position="1"/>
        <end position="21"/>
    </location>
</feature>
<dbReference type="PATRIC" id="fig|431306.5.peg.1661"/>